<dbReference type="Proteomes" id="UP000838100">
    <property type="component" value="Unassembled WGS sequence"/>
</dbReference>
<dbReference type="Gene3D" id="3.10.610.10">
    <property type="entry name" value="GSPII I/J protein-like"/>
    <property type="match status" value="1"/>
</dbReference>
<dbReference type="InterPro" id="IPR051621">
    <property type="entry name" value="T2SS_protein_J"/>
</dbReference>
<comment type="similarity">
    <text evidence="2">Belongs to the GSP J family.</text>
</comment>
<evidence type="ECO:0000256" key="6">
    <source>
        <dbReference type="ARBA" id="ARBA00022519"/>
    </source>
</evidence>
<protein>
    <recommendedName>
        <fullName evidence="3">Type II secretion system protein J</fullName>
    </recommendedName>
</protein>
<gene>
    <name evidence="11" type="primary">xcpW</name>
    <name evidence="11" type="ORF">SIN8267_02621</name>
</gene>
<dbReference type="NCBIfam" id="TIGR02532">
    <property type="entry name" value="IV_pilin_GFxxxE"/>
    <property type="match status" value="1"/>
</dbReference>
<evidence type="ECO:0000256" key="1">
    <source>
        <dbReference type="ARBA" id="ARBA00004377"/>
    </source>
</evidence>
<dbReference type="Pfam" id="PF11612">
    <property type="entry name" value="T2SSJ"/>
    <property type="match status" value="1"/>
</dbReference>
<dbReference type="PANTHER" id="PTHR39583">
    <property type="entry name" value="TYPE II SECRETION SYSTEM PROTEIN J-RELATED"/>
    <property type="match status" value="1"/>
</dbReference>
<dbReference type="InterPro" id="IPR012902">
    <property type="entry name" value="N_methyl_site"/>
</dbReference>
<evidence type="ECO:0000256" key="9">
    <source>
        <dbReference type="ARBA" id="ARBA00023136"/>
    </source>
</evidence>
<keyword evidence="8 10" id="KW-1133">Transmembrane helix</keyword>
<keyword evidence="5" id="KW-0488">Methylation</keyword>
<evidence type="ECO:0000256" key="3">
    <source>
        <dbReference type="ARBA" id="ARBA00021539"/>
    </source>
</evidence>
<dbReference type="NCBIfam" id="TIGR01711">
    <property type="entry name" value="gspJ"/>
    <property type="match status" value="1"/>
</dbReference>
<dbReference type="RefSeq" id="WP_237445179.1">
    <property type="nucleotide sequence ID" value="NZ_CAKLPX010000003.1"/>
</dbReference>
<keyword evidence="9 10" id="KW-0472">Membrane</keyword>
<name>A0ABN8EJA4_9GAMM</name>
<evidence type="ECO:0000256" key="2">
    <source>
        <dbReference type="ARBA" id="ARBA00011084"/>
    </source>
</evidence>
<evidence type="ECO:0000313" key="12">
    <source>
        <dbReference type="Proteomes" id="UP000838100"/>
    </source>
</evidence>
<evidence type="ECO:0000256" key="8">
    <source>
        <dbReference type="ARBA" id="ARBA00022989"/>
    </source>
</evidence>
<dbReference type="InterPro" id="IPR010055">
    <property type="entry name" value="T2SS_protein-GspJ"/>
</dbReference>
<evidence type="ECO:0000313" key="11">
    <source>
        <dbReference type="EMBL" id="CAH0992495.1"/>
    </source>
</evidence>
<keyword evidence="4" id="KW-1003">Cell membrane</keyword>
<comment type="caution">
    <text evidence="11">The sequence shown here is derived from an EMBL/GenBank/DDBJ whole genome shotgun (WGS) entry which is preliminary data.</text>
</comment>
<dbReference type="Pfam" id="PF07963">
    <property type="entry name" value="N_methyl"/>
    <property type="match status" value="1"/>
</dbReference>
<keyword evidence="6" id="KW-0997">Cell inner membrane</keyword>
<dbReference type="PANTHER" id="PTHR39583:SF2">
    <property type="entry name" value="TYPE II SECRETION SYSTEM PROTEIN J"/>
    <property type="match status" value="1"/>
</dbReference>
<feature type="transmembrane region" description="Helical" evidence="10">
    <location>
        <begin position="12"/>
        <end position="33"/>
    </location>
</feature>
<organism evidence="11 12">
    <name type="scientific">Sinobacterium norvegicum</name>
    <dbReference type="NCBI Taxonomy" id="1641715"/>
    <lineage>
        <taxon>Bacteria</taxon>
        <taxon>Pseudomonadati</taxon>
        <taxon>Pseudomonadota</taxon>
        <taxon>Gammaproteobacteria</taxon>
        <taxon>Cellvibrionales</taxon>
        <taxon>Spongiibacteraceae</taxon>
        <taxon>Sinobacterium</taxon>
    </lineage>
</organism>
<evidence type="ECO:0000256" key="4">
    <source>
        <dbReference type="ARBA" id="ARBA00022475"/>
    </source>
</evidence>
<evidence type="ECO:0000256" key="5">
    <source>
        <dbReference type="ARBA" id="ARBA00022481"/>
    </source>
</evidence>
<proteinExistence type="inferred from homology"/>
<reference evidence="11" key="1">
    <citation type="submission" date="2021-12" db="EMBL/GenBank/DDBJ databases">
        <authorList>
            <person name="Rodrigo-Torres L."/>
            <person name="Arahal R. D."/>
            <person name="Lucena T."/>
        </authorList>
    </citation>
    <scope>NUCLEOTIDE SEQUENCE</scope>
    <source>
        <strain evidence="11">CECT 8267</strain>
    </source>
</reference>
<dbReference type="SUPFAM" id="SSF54523">
    <property type="entry name" value="Pili subunits"/>
    <property type="match status" value="1"/>
</dbReference>
<accession>A0ABN8EJA4</accession>
<comment type="subcellular location">
    <subcellularLocation>
        <location evidence="1">Cell inner membrane</location>
        <topology evidence="1">Single-pass membrane protein</topology>
    </subcellularLocation>
</comment>
<sequence>MALRKVQHGFTLIEVLVAMAISAVIGLLSYSAMSGNINSIEISRQHQQRMSDMQLFFSVLSRDVRQLANREVRSGDFGPVLPPLKTGVAQVNWLELTKFGWHNPMLSNRGELQRVAYRWEGDILYRGQWLVLDGLTDIGYREVELINGVDNIEVNVLSEQGLWQSEWPLQGVITPGKMLEVIITFNDIDEVRRVYALQ</sequence>
<keyword evidence="7 10" id="KW-0812">Transmembrane</keyword>
<evidence type="ECO:0000256" key="10">
    <source>
        <dbReference type="SAM" id="Phobius"/>
    </source>
</evidence>
<dbReference type="InterPro" id="IPR045584">
    <property type="entry name" value="Pilin-like"/>
</dbReference>
<keyword evidence="12" id="KW-1185">Reference proteome</keyword>
<dbReference type="EMBL" id="CAKLPX010000003">
    <property type="protein sequence ID" value="CAH0992495.1"/>
    <property type="molecule type" value="Genomic_DNA"/>
</dbReference>
<evidence type="ECO:0000256" key="7">
    <source>
        <dbReference type="ARBA" id="ARBA00022692"/>
    </source>
</evidence>
<dbReference type="PROSITE" id="PS00409">
    <property type="entry name" value="PROKAR_NTER_METHYL"/>
    <property type="match status" value="1"/>
</dbReference>